<keyword evidence="3" id="KW-1185">Reference proteome</keyword>
<dbReference type="SUPFAM" id="SSF82866">
    <property type="entry name" value="Multidrug efflux transporter AcrB transmembrane domain"/>
    <property type="match status" value="2"/>
</dbReference>
<dbReference type="Gene3D" id="1.20.1640.10">
    <property type="entry name" value="Multidrug efflux transporter AcrB transmembrane domain"/>
    <property type="match status" value="2"/>
</dbReference>
<feature type="transmembrane region" description="Helical" evidence="1">
    <location>
        <begin position="432"/>
        <end position="452"/>
    </location>
</feature>
<name>A0A0K1P9V6_9BACT</name>
<dbReference type="PATRIC" id="fig|1391653.3.peg.688"/>
<dbReference type="RefSeq" id="WP_050724750.1">
    <property type="nucleotide sequence ID" value="NZ_CP012332.1"/>
</dbReference>
<feature type="transmembrane region" description="Helical" evidence="1">
    <location>
        <begin position="888"/>
        <end position="908"/>
    </location>
</feature>
<dbReference type="GO" id="GO:0042910">
    <property type="term" value="F:xenobiotic transmembrane transporter activity"/>
    <property type="evidence" value="ECO:0007669"/>
    <property type="project" value="TreeGrafter"/>
</dbReference>
<dbReference type="PANTHER" id="PTHR32063">
    <property type="match status" value="1"/>
</dbReference>
<dbReference type="OrthoDB" id="9759330at2"/>
<evidence type="ECO:0000313" key="3">
    <source>
        <dbReference type="Proteomes" id="UP000055590"/>
    </source>
</evidence>
<keyword evidence="1" id="KW-0472">Membrane</keyword>
<evidence type="ECO:0000313" key="2">
    <source>
        <dbReference type="EMBL" id="AKU90282.1"/>
    </source>
</evidence>
<feature type="transmembrane region" description="Helical" evidence="1">
    <location>
        <begin position="963"/>
        <end position="982"/>
    </location>
</feature>
<organism evidence="2 3">
    <name type="scientific">Vulgatibacter incomptus</name>
    <dbReference type="NCBI Taxonomy" id="1391653"/>
    <lineage>
        <taxon>Bacteria</taxon>
        <taxon>Pseudomonadati</taxon>
        <taxon>Myxococcota</taxon>
        <taxon>Myxococcia</taxon>
        <taxon>Myxococcales</taxon>
        <taxon>Cystobacterineae</taxon>
        <taxon>Vulgatibacteraceae</taxon>
        <taxon>Vulgatibacter</taxon>
    </lineage>
</organism>
<proteinExistence type="predicted"/>
<dbReference type="Gene3D" id="3.30.2090.10">
    <property type="entry name" value="Multidrug efflux transporter AcrB TolC docking domain, DN and DC subdomains"/>
    <property type="match status" value="2"/>
</dbReference>
<feature type="transmembrane region" description="Helical" evidence="1">
    <location>
        <begin position="360"/>
        <end position="377"/>
    </location>
</feature>
<dbReference type="GO" id="GO:0005886">
    <property type="term" value="C:plasma membrane"/>
    <property type="evidence" value="ECO:0007669"/>
    <property type="project" value="TreeGrafter"/>
</dbReference>
<dbReference type="InterPro" id="IPR027463">
    <property type="entry name" value="AcrB_DN_DC_subdom"/>
</dbReference>
<dbReference type="PRINTS" id="PR00702">
    <property type="entry name" value="ACRIFLAVINRP"/>
</dbReference>
<dbReference type="Gene3D" id="3.30.70.1430">
    <property type="entry name" value="Multidrug efflux transporter AcrB pore domain"/>
    <property type="match status" value="2"/>
</dbReference>
<protein>
    <submittedName>
        <fullName evidence="2">RND multidrug efflux transporter</fullName>
    </submittedName>
</protein>
<dbReference type="Pfam" id="PF00873">
    <property type="entry name" value="ACR_tran"/>
    <property type="match status" value="1"/>
</dbReference>
<feature type="transmembrane region" description="Helical" evidence="1">
    <location>
        <begin position="12"/>
        <end position="30"/>
    </location>
</feature>
<keyword evidence="1" id="KW-0812">Transmembrane</keyword>
<dbReference type="Proteomes" id="UP000055590">
    <property type="component" value="Chromosome"/>
</dbReference>
<evidence type="ECO:0000256" key="1">
    <source>
        <dbReference type="SAM" id="Phobius"/>
    </source>
</evidence>
<dbReference type="PANTHER" id="PTHR32063:SF0">
    <property type="entry name" value="SWARMING MOTILITY PROTEIN SWRC"/>
    <property type="match status" value="1"/>
</dbReference>
<feature type="transmembrane region" description="Helical" evidence="1">
    <location>
        <begin position="464"/>
        <end position="482"/>
    </location>
</feature>
<reference evidence="2 3" key="1">
    <citation type="submission" date="2015-08" db="EMBL/GenBank/DDBJ databases">
        <authorList>
            <person name="Babu N.S."/>
            <person name="Beckwith C.J."/>
            <person name="Beseler K.G."/>
            <person name="Brison A."/>
            <person name="Carone J.V."/>
            <person name="Caskin T.P."/>
            <person name="Diamond M."/>
            <person name="Durham M.E."/>
            <person name="Foxe J.M."/>
            <person name="Go M."/>
            <person name="Henderson B.A."/>
            <person name="Jones I.B."/>
            <person name="McGettigan J.A."/>
            <person name="Micheletti S.J."/>
            <person name="Nasrallah M.E."/>
            <person name="Ortiz D."/>
            <person name="Piller C.R."/>
            <person name="Privatt S.R."/>
            <person name="Schneider S.L."/>
            <person name="Sharp S."/>
            <person name="Smith T.C."/>
            <person name="Stanton J.D."/>
            <person name="Ullery H.E."/>
            <person name="Wilson R.J."/>
            <person name="Serrano M.G."/>
            <person name="Buck G."/>
            <person name="Lee V."/>
            <person name="Wang Y."/>
            <person name="Carvalho R."/>
            <person name="Voegtly L."/>
            <person name="Shi R."/>
            <person name="Duckworth R."/>
            <person name="Johnson A."/>
            <person name="Loviza R."/>
            <person name="Walstead R."/>
            <person name="Shah Z."/>
            <person name="Kiflezghi M."/>
            <person name="Wade K."/>
            <person name="Ball S.L."/>
            <person name="Bradley K.W."/>
            <person name="Asai D.J."/>
            <person name="Bowman C.A."/>
            <person name="Russell D.A."/>
            <person name="Pope W.H."/>
            <person name="Jacobs-Sera D."/>
            <person name="Hendrix R.W."/>
            <person name="Hatfull G.F."/>
        </authorList>
    </citation>
    <scope>NUCLEOTIDE SEQUENCE [LARGE SCALE GENOMIC DNA]</scope>
    <source>
        <strain evidence="2 3">DSM 27710</strain>
    </source>
</reference>
<dbReference type="EMBL" id="CP012332">
    <property type="protein sequence ID" value="AKU90282.1"/>
    <property type="molecule type" value="Genomic_DNA"/>
</dbReference>
<dbReference type="SUPFAM" id="SSF82693">
    <property type="entry name" value="Multidrug efflux transporter AcrB pore domain, PN1, PN2, PC1 and PC2 subdomains"/>
    <property type="match status" value="3"/>
</dbReference>
<dbReference type="Gene3D" id="3.30.70.1440">
    <property type="entry name" value="Multidrug efflux transporter AcrB pore domain"/>
    <property type="match status" value="1"/>
</dbReference>
<dbReference type="KEGG" id="vin:AKJ08_0669"/>
<dbReference type="SUPFAM" id="SSF82714">
    <property type="entry name" value="Multidrug efflux transporter AcrB TolC docking domain, DN and DC subdomains"/>
    <property type="match status" value="2"/>
</dbReference>
<dbReference type="AlphaFoldDB" id="A0A0K1P9V6"/>
<sequence>MNLSEVSVRRPVFATMMSVALVVVGAISYGKLGVDLLPKVEMPVVSVFTSLPGAGPEEIESAITKPIEEQLNTIAGIDELMSVNREGFSYIRITFTLDRRVDAAVQDVRDKIGAVLRQLPEGTDPPSITAFDSESTPIMAVAISGPQSLRELTEFADTRVKDLIGTAPGVGQVSLEGGRKRAVNVVLDTQRIASYGLTSADIKRAIQSQNVEIPGGRITRGEREDVLRTMARIEDIPSFERLIVANDHATNAPIRLGDVAHVEDGTIEPRGVSRLNRREAVTLTVQKQSGANLVETAKAVEERLDILRATLPAGSELLVLRDSSIFVKMSAEEVQHHLVLGGILASLMVLLFMGSLRSTLIAAVAIPASLIATFAAMKAFDFTLNNITLLALTLAVGIVIDDAIVVIENIHRHMTERGISAMQAAIDGTREITLAVAATTLSLVVIFMPIAFMTGQIGRLFSSYGITVAVAVLVSLFISLSLTPMLASRFLKEEHAEEQAPKTGWRAIPDRINHWLDSRYEQLVAWSLDHRLIVLGIVLGCVALTAPLFGLVKKDFLPEDDQSEFEITMELAPGTSFTAADSLLKEIEPQVAALPGVKDVLSSVGDTRGGSGSATRANLYVGLVPIEERKLTQNDVMLRARRIFAGYPDMRPTVRAINTSGLGGGGYGGKLKMSIRGPGLDKLEEYLAKLLGAMRAEPAFVDAFSSSADRLPEVRVEIDRAKAADLGIDARAVSETLRTMVGGEIVSSYRDGDERYDVWLRLREVDRANLESVGRIQLRTRSGGLVPLEAIARLEEAKGPTTILRLGGMRQVFLSANPAPGVALGDAVARAEQLVQQLNLPPGYDVLFSGDAKTMAETATEFAIALALSMVFVYMVLAAQFESFVHPITILLALPLTLPFALLSLVLTGESLNVYSALGVFMLLGVVKKNGILQVDYTNTLRKTGIPLRQAILAANRARLRPILMTTLTLIAAMVPMTLAQGPGAASRGSLAKVIVGGQALSLVITLLIVPVAYAFFDELQERLAAQRGRSRPEADPALEP</sequence>
<accession>A0A0K1P9V6</accession>
<dbReference type="Gene3D" id="3.30.70.1320">
    <property type="entry name" value="Multidrug efflux transporter AcrB pore domain like"/>
    <property type="match status" value="1"/>
</dbReference>
<keyword evidence="1" id="KW-1133">Transmembrane helix</keyword>
<feature type="transmembrane region" description="Helical" evidence="1">
    <location>
        <begin position="389"/>
        <end position="411"/>
    </location>
</feature>
<feature type="transmembrane region" description="Helical" evidence="1">
    <location>
        <begin position="862"/>
        <end position="881"/>
    </location>
</feature>
<dbReference type="InterPro" id="IPR001036">
    <property type="entry name" value="Acrflvin-R"/>
</dbReference>
<feature type="transmembrane region" description="Helical" evidence="1">
    <location>
        <begin position="994"/>
        <end position="1017"/>
    </location>
</feature>
<dbReference type="STRING" id="1391653.AKJ08_0669"/>
<feature type="transmembrane region" description="Helical" evidence="1">
    <location>
        <begin position="532"/>
        <end position="552"/>
    </location>
</feature>
<gene>
    <name evidence="2" type="ORF">AKJ08_0669</name>
</gene>